<sequence>MIRDATRKFRERPHYTLDELDEISERAAAEYLTNKHGKAQYPISTDDLASLIEVHAEDLDLYADLSRLGPDIDGVTIFNPKGKPSIRIAAALSEARRENRLRTTLAHELGHTLIHNILFKRCTGPGLFDDEEVQTDRVQACREGSMLNAGQSDWMEWQAGYVSGAILMPATQVRLIITRRFPNYIRGNIAACGDLYEAMVEEVRSAFQVSSEAARVRLQKLQLVRDAGLTPSLF</sequence>
<reference evidence="2" key="1">
    <citation type="submission" date="2014-02" db="EMBL/GenBank/DDBJ databases">
        <authorList>
            <person name="Gan H."/>
        </authorList>
    </citation>
    <scope>NUCLEOTIDE SEQUENCE [LARGE SCALE GENOMIC DNA]</scope>
    <source>
        <strain evidence="2">S1</strain>
    </source>
</reference>
<dbReference type="AlphaFoldDB" id="A0A1L1PHX6"/>
<dbReference type="Proteomes" id="UP000028878">
    <property type="component" value="Unassembled WGS sequence"/>
</dbReference>
<evidence type="ECO:0000313" key="2">
    <source>
        <dbReference type="Proteomes" id="UP000028878"/>
    </source>
</evidence>
<dbReference type="PANTHER" id="PTHR43236">
    <property type="entry name" value="ANTITOXIN HIGA1"/>
    <property type="match status" value="1"/>
</dbReference>
<name>A0A1L1PHX6_HYDIT</name>
<protein>
    <submittedName>
        <fullName evidence="1">Uncharacterized protein</fullName>
    </submittedName>
</protein>
<proteinExistence type="predicted"/>
<evidence type="ECO:0000313" key="1">
    <source>
        <dbReference type="EMBL" id="CDN88384.1"/>
    </source>
</evidence>
<dbReference type="RefSeq" id="WP_035622184.1">
    <property type="nucleotide sequence ID" value="NZ_CCAE010000022.1"/>
</dbReference>
<dbReference type="Gene3D" id="1.10.10.2910">
    <property type="match status" value="1"/>
</dbReference>
<keyword evidence="2" id="KW-1185">Reference proteome</keyword>
<dbReference type="EMBL" id="CCAE010000022">
    <property type="protein sequence ID" value="CDN88384.1"/>
    <property type="molecule type" value="Genomic_DNA"/>
</dbReference>
<dbReference type="InterPro" id="IPR052345">
    <property type="entry name" value="Rad_response_metalloprotease"/>
</dbReference>
<accession>A0A1L1PHX6</accession>
<gene>
    <name evidence="1" type="ORF">BN948_02818</name>
</gene>
<organism evidence="1 2">
    <name type="scientific">Hydrogenophaga intermedia</name>
    <dbReference type="NCBI Taxonomy" id="65786"/>
    <lineage>
        <taxon>Bacteria</taxon>
        <taxon>Pseudomonadati</taxon>
        <taxon>Pseudomonadota</taxon>
        <taxon>Betaproteobacteria</taxon>
        <taxon>Burkholderiales</taxon>
        <taxon>Comamonadaceae</taxon>
        <taxon>Hydrogenophaga</taxon>
    </lineage>
</organism>
<dbReference type="PANTHER" id="PTHR43236:SF1">
    <property type="entry name" value="BLL7220 PROTEIN"/>
    <property type="match status" value="1"/>
</dbReference>
<reference evidence="2" key="2">
    <citation type="submission" date="2014-11" db="EMBL/GenBank/DDBJ databases">
        <title>Draft genome sequence of Hydrogenophaga intermedia S1.</title>
        <authorList>
            <person name="Gan H.M."/>
            <person name="Chew T.H."/>
            <person name="Stolz A."/>
        </authorList>
    </citation>
    <scope>NUCLEOTIDE SEQUENCE [LARGE SCALE GENOMIC DNA]</scope>
    <source>
        <strain evidence="2">S1</strain>
    </source>
</reference>